<dbReference type="EMBL" id="JACCJB010000005">
    <property type="protein sequence ID" value="KAF6227416.1"/>
    <property type="molecule type" value="Genomic_DNA"/>
</dbReference>
<feature type="region of interest" description="Disordered" evidence="1">
    <location>
        <begin position="52"/>
        <end position="72"/>
    </location>
</feature>
<dbReference type="AlphaFoldDB" id="A0A8H6CQJ1"/>
<accession>A0A8H6CQJ1</accession>
<proteinExistence type="predicted"/>
<dbReference type="RefSeq" id="XP_037155724.1">
    <property type="nucleotide sequence ID" value="XM_037299723.1"/>
</dbReference>
<dbReference type="GeneID" id="59337255"/>
<gene>
    <name evidence="2" type="ORF">HO133_008860</name>
</gene>
<comment type="caution">
    <text evidence="2">The sequence shown here is derived from an EMBL/GenBank/DDBJ whole genome shotgun (WGS) entry which is preliminary data.</text>
</comment>
<organism evidence="2 3">
    <name type="scientific">Letharia lupina</name>
    <dbReference type="NCBI Taxonomy" id="560253"/>
    <lineage>
        <taxon>Eukaryota</taxon>
        <taxon>Fungi</taxon>
        <taxon>Dikarya</taxon>
        <taxon>Ascomycota</taxon>
        <taxon>Pezizomycotina</taxon>
        <taxon>Lecanoromycetes</taxon>
        <taxon>OSLEUM clade</taxon>
        <taxon>Lecanoromycetidae</taxon>
        <taxon>Lecanorales</taxon>
        <taxon>Lecanorineae</taxon>
        <taxon>Parmeliaceae</taxon>
        <taxon>Letharia</taxon>
    </lineage>
</organism>
<name>A0A8H6CQJ1_9LECA</name>
<dbReference type="Proteomes" id="UP000593566">
    <property type="component" value="Unassembled WGS sequence"/>
</dbReference>
<evidence type="ECO:0000313" key="3">
    <source>
        <dbReference type="Proteomes" id="UP000593566"/>
    </source>
</evidence>
<keyword evidence="3" id="KW-1185">Reference proteome</keyword>
<feature type="compositionally biased region" description="Basic and acidic residues" evidence="1">
    <location>
        <begin position="52"/>
        <end position="63"/>
    </location>
</feature>
<sequence length="267" mass="30190">MSEPEMREPCEAFQKARTIKRHLKSCPGDEIPVIRPLSGHGVKVCGTCSKKNRNEQRKRENAQKRARRAKLKRNKMTAGIGAGNVVWTPPNTWPSIVVDSQTLALHSPQPKPLNDFNVRSMTQALQHGLNGSISTAMMAHNHVSVSQHERGVYSQSHQVFAATMSNALQLQEDGHDRIATEMRDDVTLHHQYKFESPDLPTTMLDVPVYQEQQCQHVGPGITMADDAKWKQSRTETCTFSEWSFRMELNEWSTVFDDNDDPDGAKEL</sequence>
<protein>
    <submittedName>
        <fullName evidence="2">Uncharacterized protein</fullName>
    </submittedName>
</protein>
<evidence type="ECO:0000256" key="1">
    <source>
        <dbReference type="SAM" id="MobiDB-lite"/>
    </source>
</evidence>
<reference evidence="2 3" key="1">
    <citation type="journal article" date="2020" name="Genomics">
        <title>Complete, high-quality genomes from long-read metagenomic sequencing of two wolf lichen thalli reveals enigmatic genome architecture.</title>
        <authorList>
            <person name="McKenzie S.K."/>
            <person name="Walston R.F."/>
            <person name="Allen J.L."/>
        </authorList>
    </citation>
    <scope>NUCLEOTIDE SEQUENCE [LARGE SCALE GENOMIC DNA]</scope>
    <source>
        <strain evidence="2">WasteWater1</strain>
    </source>
</reference>
<evidence type="ECO:0000313" key="2">
    <source>
        <dbReference type="EMBL" id="KAF6227416.1"/>
    </source>
</evidence>